<dbReference type="PATRIC" id="fig|1339350.3.peg.3993"/>
<evidence type="ECO:0000313" key="1">
    <source>
        <dbReference type="EMBL" id="KDS26382.1"/>
    </source>
</evidence>
<dbReference type="EMBL" id="JNHI01000045">
    <property type="protein sequence ID" value="KDS26382.1"/>
    <property type="molecule type" value="Genomic_DNA"/>
</dbReference>
<protein>
    <submittedName>
        <fullName evidence="1">Uncharacterized protein</fullName>
    </submittedName>
</protein>
<dbReference type="Proteomes" id="UP000028134">
    <property type="component" value="Unassembled WGS sequence"/>
</dbReference>
<proteinExistence type="predicted"/>
<reference evidence="1 2" key="1">
    <citation type="submission" date="2014-04" db="EMBL/GenBank/DDBJ databases">
        <authorList>
            <person name="Sears C."/>
            <person name="Carroll K."/>
            <person name="Sack B.R."/>
            <person name="Qadri F."/>
            <person name="Myers L.L."/>
            <person name="Chung G.-T."/>
            <person name="Escheverria P."/>
            <person name="Fraser C.M."/>
            <person name="Sadzewicz L."/>
            <person name="Shefchek K.A."/>
            <person name="Tallon L."/>
            <person name="Das S.P."/>
            <person name="Daugherty S."/>
            <person name="Mongodin E.F."/>
        </authorList>
    </citation>
    <scope>NUCLEOTIDE SEQUENCE [LARGE SCALE GENOMIC DNA]</scope>
    <source>
        <strain evidence="2">3775 SL(B) 10 (iv)</strain>
    </source>
</reference>
<name>A0A078QXJ6_PHOVU</name>
<dbReference type="AlphaFoldDB" id="A0A078QXJ6"/>
<comment type="caution">
    <text evidence="1">The sequence shown here is derived from an EMBL/GenBank/DDBJ whole genome shotgun (WGS) entry which is preliminary data.</text>
</comment>
<evidence type="ECO:0000313" key="2">
    <source>
        <dbReference type="Proteomes" id="UP000028134"/>
    </source>
</evidence>
<organism evidence="1 2">
    <name type="scientific">Phocaeicola vulgatus str. 3775 SL</name>
    <name type="common">B</name>
    <name type="synonym">iv</name>
    <dbReference type="NCBI Taxonomy" id="1339350"/>
    <lineage>
        <taxon>Bacteria</taxon>
        <taxon>Pseudomonadati</taxon>
        <taxon>Bacteroidota</taxon>
        <taxon>Bacteroidia</taxon>
        <taxon>Bacteroidales</taxon>
        <taxon>Bacteroidaceae</taxon>
        <taxon>Phocaeicola</taxon>
    </lineage>
</organism>
<sequence length="38" mass="4225">METFDLFNEMVPDWALTGIAQTAHATKAQKSCLFTFCG</sequence>
<accession>A0A078QXJ6</accession>
<gene>
    <name evidence="1" type="ORF">M097_4191</name>
</gene>